<keyword evidence="2" id="KW-0479">Metal-binding</keyword>
<protein>
    <recommendedName>
        <fullName evidence="6">DWNN domain-containing protein</fullName>
    </recommendedName>
</protein>
<dbReference type="PANTHER" id="PTHR15439">
    <property type="entry name" value="RETINOBLASTOMA-BINDING PROTEIN 6"/>
    <property type="match status" value="1"/>
</dbReference>
<dbReference type="InterPro" id="IPR014891">
    <property type="entry name" value="DWNN_domain"/>
</dbReference>
<dbReference type="PROSITE" id="PS51282">
    <property type="entry name" value="DWNN"/>
    <property type="match status" value="1"/>
</dbReference>
<evidence type="ECO:0000313" key="7">
    <source>
        <dbReference type="EMBL" id="KAI7731974.1"/>
    </source>
</evidence>
<keyword evidence="5" id="KW-0539">Nucleus</keyword>
<dbReference type="GO" id="GO:0006511">
    <property type="term" value="P:ubiquitin-dependent protein catabolic process"/>
    <property type="evidence" value="ECO:0007669"/>
    <property type="project" value="TreeGrafter"/>
</dbReference>
<comment type="caution">
    <text evidence="7">The sequence shown here is derived from an EMBL/GenBank/DDBJ whole genome shotgun (WGS) entry which is preliminary data.</text>
</comment>
<dbReference type="EMBL" id="JAMZMK010010349">
    <property type="protein sequence ID" value="KAI7731974.1"/>
    <property type="molecule type" value="Genomic_DNA"/>
</dbReference>
<keyword evidence="8" id="KW-1185">Reference proteome</keyword>
<evidence type="ECO:0000256" key="2">
    <source>
        <dbReference type="ARBA" id="ARBA00022723"/>
    </source>
</evidence>
<dbReference type="GO" id="GO:0008270">
    <property type="term" value="F:zinc ion binding"/>
    <property type="evidence" value="ECO:0007669"/>
    <property type="project" value="UniProtKB-KW"/>
</dbReference>
<feature type="domain" description="DWNN" evidence="6">
    <location>
        <begin position="3"/>
        <end position="80"/>
    </location>
</feature>
<evidence type="ECO:0000313" key="8">
    <source>
        <dbReference type="Proteomes" id="UP001206925"/>
    </source>
</evidence>
<accession>A0AAD5C0S6</accession>
<name>A0AAD5C0S6_AMBAR</name>
<dbReference type="AlphaFoldDB" id="A0AAD5C0S6"/>
<comment type="subcellular location">
    <subcellularLocation>
        <location evidence="1">Nucleus</location>
    </subcellularLocation>
</comment>
<dbReference type="SMART" id="SM01180">
    <property type="entry name" value="DWNN"/>
    <property type="match status" value="1"/>
</dbReference>
<dbReference type="PANTHER" id="PTHR15439:SF11">
    <property type="entry name" value="E3 UBIQUITIN LIGASE PQT3-LIKE ISOFORM X1"/>
    <property type="match status" value="1"/>
</dbReference>
<keyword evidence="3" id="KW-0863">Zinc-finger</keyword>
<dbReference type="GO" id="GO:0016567">
    <property type="term" value="P:protein ubiquitination"/>
    <property type="evidence" value="ECO:0007669"/>
    <property type="project" value="InterPro"/>
</dbReference>
<dbReference type="Pfam" id="PF08783">
    <property type="entry name" value="DWNN"/>
    <property type="match status" value="1"/>
</dbReference>
<sequence>MSIRFKFRSSVNFDTIEIDGGNPSISVSQLRSKILQQNNLKGVCHKDFDLVFFDHLTGQEYDDEEFRIPSGSSVIIKRVPAEPVPSPM</sequence>
<organism evidence="7 8">
    <name type="scientific">Ambrosia artemisiifolia</name>
    <name type="common">Common ragweed</name>
    <dbReference type="NCBI Taxonomy" id="4212"/>
    <lineage>
        <taxon>Eukaryota</taxon>
        <taxon>Viridiplantae</taxon>
        <taxon>Streptophyta</taxon>
        <taxon>Embryophyta</taxon>
        <taxon>Tracheophyta</taxon>
        <taxon>Spermatophyta</taxon>
        <taxon>Magnoliopsida</taxon>
        <taxon>eudicotyledons</taxon>
        <taxon>Gunneridae</taxon>
        <taxon>Pentapetalae</taxon>
        <taxon>asterids</taxon>
        <taxon>campanulids</taxon>
        <taxon>Asterales</taxon>
        <taxon>Asteraceae</taxon>
        <taxon>Asteroideae</taxon>
        <taxon>Heliantheae alliance</taxon>
        <taxon>Heliantheae</taxon>
        <taxon>Ambrosia</taxon>
    </lineage>
</organism>
<dbReference type="InterPro" id="IPR033489">
    <property type="entry name" value="RBBP6"/>
</dbReference>
<keyword evidence="4" id="KW-0862">Zinc</keyword>
<evidence type="ECO:0000256" key="1">
    <source>
        <dbReference type="ARBA" id="ARBA00004123"/>
    </source>
</evidence>
<proteinExistence type="predicted"/>
<dbReference type="GO" id="GO:0061630">
    <property type="term" value="F:ubiquitin protein ligase activity"/>
    <property type="evidence" value="ECO:0007669"/>
    <property type="project" value="InterPro"/>
</dbReference>
<evidence type="ECO:0000256" key="4">
    <source>
        <dbReference type="ARBA" id="ARBA00022833"/>
    </source>
</evidence>
<reference evidence="7" key="1">
    <citation type="submission" date="2022-06" db="EMBL/GenBank/DDBJ databases">
        <title>Uncovering the hologenomic basis of an extraordinary plant invasion.</title>
        <authorList>
            <person name="Bieker V.C."/>
            <person name="Martin M.D."/>
            <person name="Gilbert T."/>
            <person name="Hodgins K."/>
            <person name="Battlay P."/>
            <person name="Petersen B."/>
            <person name="Wilson J."/>
        </authorList>
    </citation>
    <scope>NUCLEOTIDE SEQUENCE</scope>
    <source>
        <strain evidence="7">AA19_3_7</strain>
        <tissue evidence="7">Leaf</tissue>
    </source>
</reference>
<evidence type="ECO:0000256" key="3">
    <source>
        <dbReference type="ARBA" id="ARBA00022771"/>
    </source>
</evidence>
<gene>
    <name evidence="7" type="ORF">M8C21_004264</name>
</gene>
<dbReference type="Proteomes" id="UP001206925">
    <property type="component" value="Unassembled WGS sequence"/>
</dbReference>
<dbReference type="Gene3D" id="3.10.20.90">
    <property type="entry name" value="Phosphatidylinositol 3-kinase Catalytic Subunit, Chain A, domain 1"/>
    <property type="match status" value="1"/>
</dbReference>
<evidence type="ECO:0000256" key="5">
    <source>
        <dbReference type="ARBA" id="ARBA00023242"/>
    </source>
</evidence>
<dbReference type="GO" id="GO:0006397">
    <property type="term" value="P:mRNA processing"/>
    <property type="evidence" value="ECO:0007669"/>
    <property type="project" value="InterPro"/>
</dbReference>
<evidence type="ECO:0000259" key="6">
    <source>
        <dbReference type="PROSITE" id="PS51282"/>
    </source>
</evidence>
<dbReference type="GO" id="GO:0005634">
    <property type="term" value="C:nucleus"/>
    <property type="evidence" value="ECO:0007669"/>
    <property type="project" value="UniProtKB-SubCell"/>
</dbReference>